<dbReference type="STRING" id="84029.CROST_43990"/>
<dbReference type="EMBL" id="CP096983">
    <property type="protein sequence ID" value="URZ13174.1"/>
    <property type="molecule type" value="Genomic_DNA"/>
</dbReference>
<keyword evidence="2" id="KW-1185">Reference proteome</keyword>
<dbReference type="InterPro" id="IPR001173">
    <property type="entry name" value="Glyco_trans_2-like"/>
</dbReference>
<dbReference type="InterPro" id="IPR029044">
    <property type="entry name" value="Nucleotide-diphossugar_trans"/>
</dbReference>
<dbReference type="PANTHER" id="PTHR22916">
    <property type="entry name" value="GLYCOSYLTRANSFERASE"/>
    <property type="match status" value="1"/>
</dbReference>
<dbReference type="Pfam" id="PF00535">
    <property type="entry name" value="Glycos_transf_2"/>
    <property type="match status" value="1"/>
</dbReference>
<evidence type="ECO:0000313" key="1">
    <source>
        <dbReference type="EMBL" id="URZ13174.1"/>
    </source>
</evidence>
<dbReference type="Gene3D" id="3.90.550.10">
    <property type="entry name" value="Spore Coat Polysaccharide Biosynthesis Protein SpsA, Chain A"/>
    <property type="match status" value="1"/>
</dbReference>
<reference evidence="1 2" key="1">
    <citation type="submission" date="2022-04" db="EMBL/GenBank/DDBJ databases">
        <title>Genome sequence of C. roseum typestrain.</title>
        <authorList>
            <person name="Poehlein A."/>
            <person name="Schoch T."/>
            <person name="Duerre P."/>
            <person name="Daniel R."/>
        </authorList>
    </citation>
    <scope>NUCLEOTIDE SEQUENCE [LARGE SCALE GENOMIC DNA]</scope>
    <source>
        <strain evidence="1 2">DSM 7320</strain>
    </source>
</reference>
<proteinExistence type="predicted"/>
<organism evidence="1 2">
    <name type="scientific">Clostridium felsineum</name>
    <dbReference type="NCBI Taxonomy" id="36839"/>
    <lineage>
        <taxon>Bacteria</taxon>
        <taxon>Bacillati</taxon>
        <taxon>Bacillota</taxon>
        <taxon>Clostridia</taxon>
        <taxon>Eubacteriales</taxon>
        <taxon>Clostridiaceae</taxon>
        <taxon>Clostridium</taxon>
    </lineage>
</organism>
<evidence type="ECO:0000313" key="2">
    <source>
        <dbReference type="Proteomes" id="UP000190951"/>
    </source>
</evidence>
<dbReference type="PANTHER" id="PTHR22916:SF3">
    <property type="entry name" value="UDP-GLCNAC:BETAGAL BETA-1,3-N-ACETYLGLUCOSAMINYLTRANSFERASE-LIKE PROTEIN 1"/>
    <property type="match status" value="1"/>
</dbReference>
<dbReference type="RefSeq" id="WP_077834992.1">
    <property type="nucleotide sequence ID" value="NZ_CP096983.1"/>
</dbReference>
<name>A0A1S8LWF2_9CLOT</name>
<protein>
    <submittedName>
        <fullName evidence="1">Chondroitin synthase</fullName>
    </submittedName>
</protein>
<dbReference type="GO" id="GO:0016758">
    <property type="term" value="F:hexosyltransferase activity"/>
    <property type="evidence" value="ECO:0007669"/>
    <property type="project" value="UniProtKB-ARBA"/>
</dbReference>
<dbReference type="KEGG" id="crw:CROST_039240"/>
<dbReference type="SUPFAM" id="SSF53448">
    <property type="entry name" value="Nucleotide-diphospho-sugar transferases"/>
    <property type="match status" value="1"/>
</dbReference>
<gene>
    <name evidence="1" type="primary">kfoC</name>
    <name evidence="1" type="ORF">CROST_039240</name>
</gene>
<accession>A0A1S8LWF2</accession>
<dbReference type="AlphaFoldDB" id="A0A1S8LWF2"/>
<dbReference type="Proteomes" id="UP000190951">
    <property type="component" value="Chromosome"/>
</dbReference>
<sequence length="305" mass="36412">MNNPLVSIIIPAYNHEKYIAQCIEGAINQTYRNIELIILDDGSKDNTFNVIKSYKNKCDSRFVNFIFKKKTNEGICKTLNEGIRLSNGDFVCTIASDDFFLPEKISKQIDIFKQDSEVMMCWTNGYDFLDGDLNNKKIFNREYPMWMKTHSEIFRRILINGNGFNNASCMYRKELFDYIGYFDEKLNFEDWDFYLRIAYRYKIQYIHEPLVMKREHGNNTSGKACFMFEGDKQILDKAFKKFKIKDKDKVKKLAYSNMYCWNMIRFFTSKNKENYRYCLKNAIHNNIFNKTIYKFFIKRALGIVK</sequence>